<dbReference type="RefSeq" id="WP_270920951.1">
    <property type="nucleotide sequence ID" value="NZ_CP127247.1"/>
</dbReference>
<proteinExistence type="predicted"/>
<keyword evidence="2" id="KW-0808">Transferase</keyword>
<dbReference type="EC" id="2.8.2.-" evidence="2"/>
<accession>A0A9Y2KZB3</accession>
<evidence type="ECO:0000313" key="2">
    <source>
        <dbReference type="EMBL" id="WIY24786.1"/>
    </source>
</evidence>
<evidence type="ECO:0000256" key="1">
    <source>
        <dbReference type="SAM" id="MobiDB-lite"/>
    </source>
</evidence>
<sequence>MQTIHFISGLPRSGSTLLAGILRQNPRFAAAMTGPVGGLVTTLLNAMSPQNETAVFLDEEKRKRILRAVVQAYYSDQSGKQAIFDTNRLWAAQLPLVRALFPQAKMLCCVRNVAWIMDSFECLVRRSAFEPSRLFASAEERATVYSRTEALAHRGRVVGFAYSALKEAYYGEHSRHLLLIDYDILASQPEACLRLVYKFLGEEWFAHDFQKVEYDAPEFDRQLGAAGLHKVTGPVRHTPRTTVLPPDLYERFDKLTFWNDPKGTSAWRMLHEPQHSTQHAQTPTSSSDSGHASDR</sequence>
<protein>
    <submittedName>
        <fullName evidence="2">Sulfotransferase</fullName>
        <ecNumber evidence="2">2.8.2.-</ecNumber>
    </submittedName>
</protein>
<gene>
    <name evidence="2" type="ORF">QPJ95_20120</name>
</gene>
<name>A0A9Y2KZB3_9RHOB</name>
<feature type="region of interest" description="Disordered" evidence="1">
    <location>
        <begin position="272"/>
        <end position="295"/>
    </location>
</feature>
<organism evidence="2 3">
    <name type="scientific">Parasedimentitalea psychrophila</name>
    <dbReference type="NCBI Taxonomy" id="2997337"/>
    <lineage>
        <taxon>Bacteria</taxon>
        <taxon>Pseudomonadati</taxon>
        <taxon>Pseudomonadota</taxon>
        <taxon>Alphaproteobacteria</taxon>
        <taxon>Rhodobacterales</taxon>
        <taxon>Paracoccaceae</taxon>
        <taxon>Parasedimentitalea</taxon>
    </lineage>
</organism>
<dbReference type="GO" id="GO:0016740">
    <property type="term" value="F:transferase activity"/>
    <property type="evidence" value="ECO:0007669"/>
    <property type="project" value="UniProtKB-KW"/>
</dbReference>
<keyword evidence="3" id="KW-1185">Reference proteome</keyword>
<dbReference type="Proteomes" id="UP001238334">
    <property type="component" value="Chromosome"/>
</dbReference>
<dbReference type="AlphaFoldDB" id="A0A9Y2KZB3"/>
<dbReference type="Gene3D" id="3.40.50.300">
    <property type="entry name" value="P-loop containing nucleotide triphosphate hydrolases"/>
    <property type="match status" value="1"/>
</dbReference>
<feature type="compositionally biased region" description="Polar residues" evidence="1">
    <location>
        <begin position="275"/>
        <end position="295"/>
    </location>
</feature>
<evidence type="ECO:0000313" key="3">
    <source>
        <dbReference type="Proteomes" id="UP001238334"/>
    </source>
</evidence>
<dbReference type="KEGG" id="ppso:QPJ95_20120"/>
<dbReference type="Pfam" id="PF13469">
    <property type="entry name" value="Sulfotransfer_3"/>
    <property type="match status" value="1"/>
</dbReference>
<dbReference type="EMBL" id="CP127247">
    <property type="protein sequence ID" value="WIY24786.1"/>
    <property type="molecule type" value="Genomic_DNA"/>
</dbReference>
<reference evidence="2 3" key="1">
    <citation type="submission" date="2023-06" db="EMBL/GenBank/DDBJ databases">
        <title>Parasedimentitalea psychrophila sp. nov., a psychrophilic bacterium isolated from deep-sea sediment.</title>
        <authorList>
            <person name="Li A."/>
        </authorList>
    </citation>
    <scope>NUCLEOTIDE SEQUENCE [LARGE SCALE GENOMIC DNA]</scope>
    <source>
        <strain evidence="2 3">QS115</strain>
    </source>
</reference>
<dbReference type="SUPFAM" id="SSF52540">
    <property type="entry name" value="P-loop containing nucleoside triphosphate hydrolases"/>
    <property type="match status" value="1"/>
</dbReference>
<dbReference type="InterPro" id="IPR027417">
    <property type="entry name" value="P-loop_NTPase"/>
</dbReference>